<dbReference type="PRINTS" id="PR00080">
    <property type="entry name" value="SDRFAMILY"/>
</dbReference>
<evidence type="ECO:0000313" key="5">
    <source>
        <dbReference type="Proteomes" id="UP000002640"/>
    </source>
</evidence>
<dbReference type="InterPro" id="IPR002347">
    <property type="entry name" value="SDR_fam"/>
</dbReference>
<dbReference type="SMR" id="G4YVE0"/>
<evidence type="ECO:0000313" key="4">
    <source>
        <dbReference type="EMBL" id="EGZ24946.1"/>
    </source>
</evidence>
<dbReference type="GeneID" id="20643408"/>
<dbReference type="InParanoid" id="G4YVE0"/>
<dbReference type="OMA" id="EAFPGYQ"/>
<keyword evidence="5" id="KW-1185">Reference proteome</keyword>
<name>G4YVE0_PHYSP</name>
<comment type="similarity">
    <text evidence="3">Belongs to the short-chain dehydrogenases/reductases (SDR) family.</text>
</comment>
<dbReference type="Proteomes" id="UP000002640">
    <property type="component" value="Unassembled WGS sequence"/>
</dbReference>
<gene>
    <name evidence="4" type="ORF">PHYSODRAFT_311662</name>
</gene>
<dbReference type="RefSeq" id="XP_009520234.1">
    <property type="nucleotide sequence ID" value="XM_009521939.1"/>
</dbReference>
<accession>G4YVE0</accession>
<evidence type="ECO:0000256" key="2">
    <source>
        <dbReference type="ARBA" id="ARBA00023002"/>
    </source>
</evidence>
<dbReference type="SUPFAM" id="SSF51735">
    <property type="entry name" value="NAD(P)-binding Rossmann-fold domains"/>
    <property type="match status" value="1"/>
</dbReference>
<dbReference type="PRINTS" id="PR00081">
    <property type="entry name" value="GDHRDH"/>
</dbReference>
<organism evidence="4 5">
    <name type="scientific">Phytophthora sojae (strain P6497)</name>
    <name type="common">Soybean stem and root rot agent</name>
    <name type="synonym">Phytophthora megasperma f. sp. glycines</name>
    <dbReference type="NCBI Taxonomy" id="1094619"/>
    <lineage>
        <taxon>Eukaryota</taxon>
        <taxon>Sar</taxon>
        <taxon>Stramenopiles</taxon>
        <taxon>Oomycota</taxon>
        <taxon>Peronosporomycetes</taxon>
        <taxon>Peronosporales</taxon>
        <taxon>Peronosporaceae</taxon>
        <taxon>Phytophthora</taxon>
    </lineage>
</organism>
<dbReference type="EMBL" id="JH159152">
    <property type="protein sequence ID" value="EGZ24946.1"/>
    <property type="molecule type" value="Genomic_DNA"/>
</dbReference>
<dbReference type="Pfam" id="PF00106">
    <property type="entry name" value="adh_short"/>
    <property type="match status" value="1"/>
</dbReference>
<dbReference type="PANTHER" id="PTHR43544:SF7">
    <property type="entry name" value="NADB-LER2"/>
    <property type="match status" value="1"/>
</dbReference>
<evidence type="ECO:0008006" key="6">
    <source>
        <dbReference type="Google" id="ProtNLM"/>
    </source>
</evidence>
<dbReference type="CDD" id="cd05325">
    <property type="entry name" value="carb_red_sniffer_like_SDR_c"/>
    <property type="match status" value="1"/>
</dbReference>
<proteinExistence type="inferred from homology"/>
<keyword evidence="2" id="KW-0560">Oxidoreductase</keyword>
<dbReference type="AlphaFoldDB" id="G4YVE0"/>
<reference evidence="4 5" key="1">
    <citation type="journal article" date="2006" name="Science">
        <title>Phytophthora genome sequences uncover evolutionary origins and mechanisms of pathogenesis.</title>
        <authorList>
            <person name="Tyler B.M."/>
            <person name="Tripathy S."/>
            <person name="Zhang X."/>
            <person name="Dehal P."/>
            <person name="Jiang R.H."/>
            <person name="Aerts A."/>
            <person name="Arredondo F.D."/>
            <person name="Baxter L."/>
            <person name="Bensasson D."/>
            <person name="Beynon J.L."/>
            <person name="Chapman J."/>
            <person name="Damasceno C.M."/>
            <person name="Dorrance A.E."/>
            <person name="Dou D."/>
            <person name="Dickerman A.W."/>
            <person name="Dubchak I.L."/>
            <person name="Garbelotto M."/>
            <person name="Gijzen M."/>
            <person name="Gordon S.G."/>
            <person name="Govers F."/>
            <person name="Grunwald N.J."/>
            <person name="Huang W."/>
            <person name="Ivors K.L."/>
            <person name="Jones R.W."/>
            <person name="Kamoun S."/>
            <person name="Krampis K."/>
            <person name="Lamour K.H."/>
            <person name="Lee M.K."/>
            <person name="McDonald W.H."/>
            <person name="Medina M."/>
            <person name="Meijer H.J."/>
            <person name="Nordberg E.K."/>
            <person name="Maclean D.J."/>
            <person name="Ospina-Giraldo M.D."/>
            <person name="Morris P.F."/>
            <person name="Phuntumart V."/>
            <person name="Putnam N.H."/>
            <person name="Rash S."/>
            <person name="Rose J.K."/>
            <person name="Sakihama Y."/>
            <person name="Salamov A.A."/>
            <person name="Savidor A."/>
            <person name="Scheuring C.F."/>
            <person name="Smith B.M."/>
            <person name="Sobral B.W."/>
            <person name="Terry A."/>
            <person name="Torto-Alalibo T.A."/>
            <person name="Win J."/>
            <person name="Xu Z."/>
            <person name="Zhang H."/>
            <person name="Grigoriev I.V."/>
            <person name="Rokhsar D.S."/>
            <person name="Boore J.L."/>
        </authorList>
    </citation>
    <scope>NUCLEOTIDE SEQUENCE [LARGE SCALE GENOMIC DNA]</scope>
    <source>
        <strain evidence="4 5">P6497</strain>
    </source>
</reference>
<dbReference type="InterPro" id="IPR036291">
    <property type="entry name" value="NAD(P)-bd_dom_sf"/>
</dbReference>
<protein>
    <recommendedName>
        <fullName evidence="6">Short chain dehydrogenase</fullName>
    </recommendedName>
</protein>
<evidence type="ECO:0000256" key="3">
    <source>
        <dbReference type="RuleBase" id="RU000363"/>
    </source>
</evidence>
<keyword evidence="1" id="KW-0521">NADP</keyword>
<dbReference type="GO" id="GO:0005737">
    <property type="term" value="C:cytoplasm"/>
    <property type="evidence" value="ECO:0007669"/>
    <property type="project" value="TreeGrafter"/>
</dbReference>
<dbReference type="Gene3D" id="3.40.50.720">
    <property type="entry name" value="NAD(P)-binding Rossmann-like Domain"/>
    <property type="match status" value="1"/>
</dbReference>
<sequence length="243" mass="26502">MTSSTKKTVLITGSTRSIGLALAQYYTKQGWNVIGTTRANSNTDELMALSPFKTVQLEASDEDSVLEAARQLEGVSIDLLINNAGIWIPDDLQSAKKESFMRQFEVNAVGPFLLTRALLPNLQLAAKSHGSATVAQVSSMLGSLRSNTSEMEQFFSTSYAYSMSKAALNMVTRSLAVGLRDSNIVFVTLNPGYVDTDMNDHQGYLKPSDSAESMANIVANLSMKDTGKFYNADKQLGDFELPW</sequence>
<dbReference type="GO" id="GO:0016491">
    <property type="term" value="F:oxidoreductase activity"/>
    <property type="evidence" value="ECO:0007669"/>
    <property type="project" value="UniProtKB-KW"/>
</dbReference>
<evidence type="ECO:0000256" key="1">
    <source>
        <dbReference type="ARBA" id="ARBA00022857"/>
    </source>
</evidence>
<dbReference type="PANTHER" id="PTHR43544">
    <property type="entry name" value="SHORT-CHAIN DEHYDROGENASE/REDUCTASE"/>
    <property type="match status" value="1"/>
</dbReference>
<dbReference type="InterPro" id="IPR051468">
    <property type="entry name" value="Fungal_SecMetab_SDRs"/>
</dbReference>
<dbReference type="KEGG" id="psoj:PHYSODRAFT_311662"/>